<evidence type="ECO:0000313" key="3">
    <source>
        <dbReference type="Proteomes" id="UP001153954"/>
    </source>
</evidence>
<keyword evidence="3" id="KW-1185">Reference proteome</keyword>
<dbReference type="SUPFAM" id="SSF56219">
    <property type="entry name" value="DNase I-like"/>
    <property type="match status" value="1"/>
</dbReference>
<comment type="caution">
    <text evidence="2">The sequence shown here is derived from an EMBL/GenBank/DDBJ whole genome shotgun (WGS) entry which is preliminary data.</text>
</comment>
<feature type="domain" description="Reverse transcriptase" evidence="1">
    <location>
        <begin position="514"/>
        <end position="787"/>
    </location>
</feature>
<reference evidence="2" key="1">
    <citation type="submission" date="2022-03" db="EMBL/GenBank/DDBJ databases">
        <authorList>
            <person name="Tunstrom K."/>
        </authorList>
    </citation>
    <scope>NUCLEOTIDE SEQUENCE</scope>
</reference>
<dbReference type="PANTHER" id="PTHR19446">
    <property type="entry name" value="REVERSE TRANSCRIPTASES"/>
    <property type="match status" value="1"/>
</dbReference>
<dbReference type="InterPro" id="IPR000477">
    <property type="entry name" value="RT_dom"/>
</dbReference>
<dbReference type="EMBL" id="CAKOGL010000064">
    <property type="protein sequence ID" value="CAH2109227.1"/>
    <property type="molecule type" value="Genomic_DNA"/>
</dbReference>
<name>A0AAU9VB20_EUPED</name>
<dbReference type="Proteomes" id="UP001153954">
    <property type="component" value="Unassembled WGS sequence"/>
</dbReference>
<dbReference type="InterPro" id="IPR036691">
    <property type="entry name" value="Endo/exonu/phosph_ase_sf"/>
</dbReference>
<gene>
    <name evidence="2" type="ORF">EEDITHA_LOCUS23086</name>
</gene>
<dbReference type="CDD" id="cd01650">
    <property type="entry name" value="RT_nLTR_like"/>
    <property type="match status" value="1"/>
</dbReference>
<dbReference type="Pfam" id="PF00078">
    <property type="entry name" value="RVT_1"/>
    <property type="match status" value="1"/>
</dbReference>
<dbReference type="GO" id="GO:0071897">
    <property type="term" value="P:DNA biosynthetic process"/>
    <property type="evidence" value="ECO:0007669"/>
    <property type="project" value="UniProtKB-ARBA"/>
</dbReference>
<sequence length="931" mass="106104">MDKGVRKFVTFNCKSVKRSAHCIRELCKTSDLIALQETWLLPEELSFLDTLSEDFSATGVSAVDTSEGILRGRPYGGVALLWRRSVFSDVSVIECNSPRVCAIKIVIQNKSLIVLSVYMPTDTTVNLSDFTDVLSAVSAIIDTYEENCVYIFGDYNAHPSEPFYNELSQFCMEQKWCCIDTEMLGCLSDTYTFISEAHGSKRWLDHCVVTQAAKHSVRNIYVLYDVFWSDHFPLVIECNIDVLSPKKYVIPTCLNEVSWGERSLEQVNTYQRECQTRLSAIDAPHELRECFNSTCNNIGHKNIIVKLYNDIVQILSECSLISRNNKKPVLRKRVIGWNSHVAEAHGIAKQKFFFFVWHQCGKPTAGRAYVEMCEARRMFKSRLKWCQNHEEQIRMDRLASYHCKNNFKGFWKHTNRMNSVPSLPVSVSGVCETDKIANLFRDHFVVKSPKGPSQSVLNAEASRELGIQFSYEEVSCAIKSMTRGKSPGHDGLSIEHLRYAGSHLVRLLAMMYNICMSHSFMPSEMLRTVVVPIVKNKTGDLSDKNNYRPISLATVISKVFDSLLNAQLNKYFKPHDNQFGFRPGLSTESAILGLKHTVTYYVKRKTPIYACFLDLSKAFELVSYDILWRKLEKINIPPELTNILKYWYKNQVNYVRWAGVLSHSYGLECGVRQGGLSSPTLFNLYVNELLEELSSTRVGCYIDGICTNNISYADDMVLLSASICGLRKLLSLCESYAGRHGLTYNVKKSVFMVFEAEGKTPNCVPKLFLNSKELLRVNSFKYLGHMLTPDLKDDTDIERERRILSVRANMLARRFARCTHNVKITLFKAYCTSFYTCSLWAKFSRKSYNTLRVQYNNSFRVLLGLPRFCSASGMFATAKVDCFYATMRKRCGSLVRRLRGSTNSILEMIAGRLDCTYVSRCCAVSTGMSRL</sequence>
<protein>
    <recommendedName>
        <fullName evidence="1">Reverse transcriptase domain-containing protein</fullName>
    </recommendedName>
</protein>
<evidence type="ECO:0000259" key="1">
    <source>
        <dbReference type="PROSITE" id="PS50878"/>
    </source>
</evidence>
<dbReference type="GO" id="GO:0003824">
    <property type="term" value="F:catalytic activity"/>
    <property type="evidence" value="ECO:0007669"/>
    <property type="project" value="InterPro"/>
</dbReference>
<dbReference type="Pfam" id="PF03372">
    <property type="entry name" value="Exo_endo_phos"/>
    <property type="match status" value="1"/>
</dbReference>
<dbReference type="AlphaFoldDB" id="A0AAU9VB20"/>
<accession>A0AAU9VB20</accession>
<evidence type="ECO:0000313" key="2">
    <source>
        <dbReference type="EMBL" id="CAH2109227.1"/>
    </source>
</evidence>
<dbReference type="SUPFAM" id="SSF56672">
    <property type="entry name" value="DNA/RNA polymerases"/>
    <property type="match status" value="1"/>
</dbReference>
<dbReference type="PROSITE" id="PS50878">
    <property type="entry name" value="RT_POL"/>
    <property type="match status" value="1"/>
</dbReference>
<dbReference type="InterPro" id="IPR005135">
    <property type="entry name" value="Endo/exonuclease/phosphatase"/>
</dbReference>
<dbReference type="InterPro" id="IPR043502">
    <property type="entry name" value="DNA/RNA_pol_sf"/>
</dbReference>
<proteinExistence type="predicted"/>
<dbReference type="Gene3D" id="3.60.10.10">
    <property type="entry name" value="Endonuclease/exonuclease/phosphatase"/>
    <property type="match status" value="1"/>
</dbReference>
<organism evidence="2 3">
    <name type="scientific">Euphydryas editha</name>
    <name type="common">Edith's checkerspot</name>
    <dbReference type="NCBI Taxonomy" id="104508"/>
    <lineage>
        <taxon>Eukaryota</taxon>
        <taxon>Metazoa</taxon>
        <taxon>Ecdysozoa</taxon>
        <taxon>Arthropoda</taxon>
        <taxon>Hexapoda</taxon>
        <taxon>Insecta</taxon>
        <taxon>Pterygota</taxon>
        <taxon>Neoptera</taxon>
        <taxon>Endopterygota</taxon>
        <taxon>Lepidoptera</taxon>
        <taxon>Glossata</taxon>
        <taxon>Ditrysia</taxon>
        <taxon>Papilionoidea</taxon>
        <taxon>Nymphalidae</taxon>
        <taxon>Nymphalinae</taxon>
        <taxon>Euphydryas</taxon>
    </lineage>
</organism>